<dbReference type="Gene3D" id="1.10.260.40">
    <property type="entry name" value="lambda repressor-like DNA-binding domains"/>
    <property type="match status" value="1"/>
</dbReference>
<dbReference type="PANTHER" id="PTHR13696">
    <property type="entry name" value="P-LOOP CONTAINING NUCLEOSIDE TRIPHOSPHATE HYDROLASE"/>
    <property type="match status" value="1"/>
</dbReference>
<dbReference type="SUPFAM" id="SSF52540">
    <property type="entry name" value="P-loop containing nucleoside triphosphate hydrolases"/>
    <property type="match status" value="1"/>
</dbReference>
<dbReference type="EMBL" id="JAEPIV010000024">
    <property type="protein sequence ID" value="MBK4722406.1"/>
    <property type="molecule type" value="Genomic_DNA"/>
</dbReference>
<dbReference type="PANTHER" id="PTHR13696:SF52">
    <property type="entry name" value="PARA FAMILY PROTEIN CT_582"/>
    <property type="match status" value="1"/>
</dbReference>
<name>A0ABS1I5Q2_9PROT</name>
<dbReference type="SMART" id="SM00530">
    <property type="entry name" value="HTH_XRE"/>
    <property type="match status" value="1"/>
</dbReference>
<proteinExistence type="predicted"/>
<dbReference type="Proteomes" id="UP000654452">
    <property type="component" value="Unassembled WGS sequence"/>
</dbReference>
<dbReference type="SUPFAM" id="SSF47413">
    <property type="entry name" value="lambda repressor-like DNA-binding domains"/>
    <property type="match status" value="1"/>
</dbReference>
<gene>
    <name evidence="2" type="ORF">JJL56_26480</name>
</gene>
<dbReference type="RefSeq" id="WP_200486909.1">
    <property type="nucleotide sequence ID" value="NZ_JAEPIV010000024.1"/>
</dbReference>
<dbReference type="Pfam" id="PF13614">
    <property type="entry name" value="AAA_31"/>
    <property type="match status" value="1"/>
</dbReference>
<comment type="caution">
    <text evidence="2">The sequence shown here is derived from an EMBL/GenBank/DDBJ whole genome shotgun (WGS) entry which is preliminary data.</text>
</comment>
<dbReference type="InterPro" id="IPR025669">
    <property type="entry name" value="AAA_dom"/>
</dbReference>
<evidence type="ECO:0000313" key="2">
    <source>
        <dbReference type="EMBL" id="MBK4722406.1"/>
    </source>
</evidence>
<dbReference type="PROSITE" id="PS50943">
    <property type="entry name" value="HTH_CROC1"/>
    <property type="match status" value="1"/>
</dbReference>
<dbReference type="InterPro" id="IPR001387">
    <property type="entry name" value="Cro/C1-type_HTH"/>
</dbReference>
<dbReference type="InterPro" id="IPR050678">
    <property type="entry name" value="DNA_Partitioning_ATPase"/>
</dbReference>
<feature type="domain" description="HTH cro/C1-type" evidence="1">
    <location>
        <begin position="6"/>
        <end position="52"/>
    </location>
</feature>
<dbReference type="InterPro" id="IPR027417">
    <property type="entry name" value="P-loop_NTPase"/>
</dbReference>
<evidence type="ECO:0000259" key="1">
    <source>
        <dbReference type="PROSITE" id="PS50943"/>
    </source>
</evidence>
<dbReference type="InterPro" id="IPR010982">
    <property type="entry name" value="Lambda_DNA-bd_dom_sf"/>
</dbReference>
<reference evidence="2 3" key="1">
    <citation type="submission" date="2021-01" db="EMBL/GenBank/DDBJ databases">
        <title>Azospirillum sp. YIM DDC1 draft genome.</title>
        <authorList>
            <person name="Wang Y.-X."/>
        </authorList>
    </citation>
    <scope>NUCLEOTIDE SEQUENCE [LARGE SCALE GENOMIC DNA]</scope>
    <source>
        <strain evidence="2 3">YIM DDC1</strain>
    </source>
</reference>
<organism evidence="2 3">
    <name type="scientific">Azospirillum aestuarii</name>
    <dbReference type="NCBI Taxonomy" id="2802052"/>
    <lineage>
        <taxon>Bacteria</taxon>
        <taxon>Pseudomonadati</taxon>
        <taxon>Pseudomonadota</taxon>
        <taxon>Alphaproteobacteria</taxon>
        <taxon>Rhodospirillales</taxon>
        <taxon>Azospirillaceae</taxon>
        <taxon>Azospirillum</taxon>
    </lineage>
</organism>
<accession>A0ABS1I5Q2</accession>
<sequence>MDGDKIRALRELRGLTQADLATALNDMTGRKLDKSKVSKWESGKEKVPADVAGLLLMLTLQRTEDTASRRCVTVSLAIQKGGTAKTATSLCLSYVLARAGYRTLLVDGDSQANATVQAGVPVGETVELTKSGRTLYHALTGKTPVDSCILRTAYPNLHLLPSSIALAVAEKEMTQDQISPSGFMRQMIGQIRNQYDFVVIDCAPALSALTMNALVASDYVLIPCQTEAPAILGLDHLNNTLREVQQRANPRLRILGIVPTMYNARLSQDRASLDDIQQVWGSSMHVFDPIPRATIYSQAAASQRITVEADPGAPGIVTFVEIARQLIDATANTAESVHAA</sequence>
<protein>
    <submittedName>
        <fullName evidence="2">AAA family ATPase</fullName>
    </submittedName>
</protein>
<dbReference type="CDD" id="cd00093">
    <property type="entry name" value="HTH_XRE"/>
    <property type="match status" value="1"/>
</dbReference>
<dbReference type="Pfam" id="PF13560">
    <property type="entry name" value="HTH_31"/>
    <property type="match status" value="1"/>
</dbReference>
<evidence type="ECO:0000313" key="3">
    <source>
        <dbReference type="Proteomes" id="UP000654452"/>
    </source>
</evidence>
<dbReference type="Gene3D" id="3.40.50.300">
    <property type="entry name" value="P-loop containing nucleotide triphosphate hydrolases"/>
    <property type="match status" value="1"/>
</dbReference>
<dbReference type="CDD" id="cd02042">
    <property type="entry name" value="ParAB_family"/>
    <property type="match status" value="1"/>
</dbReference>
<keyword evidence="3" id="KW-1185">Reference proteome</keyword>